<gene>
    <name evidence="2" type="ORF">JW984_05080</name>
</gene>
<dbReference type="Proteomes" id="UP000809273">
    <property type="component" value="Unassembled WGS sequence"/>
</dbReference>
<feature type="region of interest" description="Disordered" evidence="1">
    <location>
        <begin position="1"/>
        <end position="27"/>
    </location>
</feature>
<dbReference type="AlphaFoldDB" id="A0A9D8PMT3"/>
<proteinExistence type="predicted"/>
<accession>A0A9D8PMT3</accession>
<evidence type="ECO:0000313" key="2">
    <source>
        <dbReference type="EMBL" id="MBN1572554.1"/>
    </source>
</evidence>
<comment type="caution">
    <text evidence="2">The sequence shown here is derived from an EMBL/GenBank/DDBJ whole genome shotgun (WGS) entry which is preliminary data.</text>
</comment>
<name>A0A9D8PMT3_9DELT</name>
<reference evidence="2" key="2">
    <citation type="submission" date="2021-01" db="EMBL/GenBank/DDBJ databases">
        <authorList>
            <person name="Hahn C.R."/>
            <person name="Youssef N.H."/>
            <person name="Elshahed M."/>
        </authorList>
    </citation>
    <scope>NUCLEOTIDE SEQUENCE</scope>
    <source>
        <strain evidence="2">Zod_Metabat.24</strain>
    </source>
</reference>
<sequence>MNEIEDREGKRKTGSGNRKSIDRKAKGFFHGRLQLKQRLRRGRGNRILKIAKMKDAEPGDSVVELYETAVKEMRD</sequence>
<protein>
    <submittedName>
        <fullName evidence="2">Uncharacterized protein</fullName>
    </submittedName>
</protein>
<reference evidence="2" key="1">
    <citation type="journal article" date="2021" name="Environ. Microbiol.">
        <title>Genomic characterization of three novel Desulfobacterota classes expand the metabolic and phylogenetic diversity of the phylum.</title>
        <authorList>
            <person name="Murphy C.L."/>
            <person name="Biggerstaff J."/>
            <person name="Eichhorn A."/>
            <person name="Ewing E."/>
            <person name="Shahan R."/>
            <person name="Soriano D."/>
            <person name="Stewart S."/>
            <person name="VanMol K."/>
            <person name="Walker R."/>
            <person name="Walters P."/>
            <person name="Elshahed M.S."/>
            <person name="Youssef N.H."/>
        </authorList>
    </citation>
    <scope>NUCLEOTIDE SEQUENCE</scope>
    <source>
        <strain evidence="2">Zod_Metabat.24</strain>
    </source>
</reference>
<organism evidence="2 3">
    <name type="scientific">Candidatus Zymogenus saltonus</name>
    <dbReference type="NCBI Taxonomy" id="2844893"/>
    <lineage>
        <taxon>Bacteria</taxon>
        <taxon>Deltaproteobacteria</taxon>
        <taxon>Candidatus Zymogenia</taxon>
        <taxon>Candidatus Zymogeniales</taxon>
        <taxon>Candidatus Zymogenaceae</taxon>
        <taxon>Candidatus Zymogenus</taxon>
    </lineage>
</organism>
<evidence type="ECO:0000313" key="3">
    <source>
        <dbReference type="Proteomes" id="UP000809273"/>
    </source>
</evidence>
<evidence type="ECO:0000256" key="1">
    <source>
        <dbReference type="SAM" id="MobiDB-lite"/>
    </source>
</evidence>
<dbReference type="EMBL" id="JAFGIX010000025">
    <property type="protein sequence ID" value="MBN1572554.1"/>
    <property type="molecule type" value="Genomic_DNA"/>
</dbReference>